<accession>A0A6G1VMK9</accession>
<evidence type="ECO:0000256" key="10">
    <source>
        <dbReference type="ARBA" id="ARBA00023237"/>
    </source>
</evidence>
<evidence type="ECO:0000256" key="2">
    <source>
        <dbReference type="ARBA" id="ARBA00022448"/>
    </source>
</evidence>
<evidence type="ECO:0000256" key="9">
    <source>
        <dbReference type="ARBA" id="ARBA00023136"/>
    </source>
</evidence>
<evidence type="ECO:0000256" key="4">
    <source>
        <dbReference type="ARBA" id="ARBA00022496"/>
    </source>
</evidence>
<dbReference type="AlphaFoldDB" id="A0A6G1VMK9"/>
<dbReference type="PROSITE" id="PS52016">
    <property type="entry name" value="TONB_DEPENDENT_REC_3"/>
    <property type="match status" value="1"/>
</dbReference>
<dbReference type="GO" id="GO:0006826">
    <property type="term" value="P:iron ion transport"/>
    <property type="evidence" value="ECO:0007669"/>
    <property type="project" value="UniProtKB-KW"/>
</dbReference>
<evidence type="ECO:0000256" key="8">
    <source>
        <dbReference type="ARBA" id="ARBA00023077"/>
    </source>
</evidence>
<comment type="similarity">
    <text evidence="11 12">Belongs to the TonB-dependent receptor family.</text>
</comment>
<evidence type="ECO:0000256" key="12">
    <source>
        <dbReference type="RuleBase" id="RU003357"/>
    </source>
</evidence>
<dbReference type="Gene3D" id="2.40.170.20">
    <property type="entry name" value="TonB-dependent receptor, beta-barrel domain"/>
    <property type="match status" value="1"/>
</dbReference>
<keyword evidence="3 11" id="KW-1134">Transmembrane beta strand</keyword>
<evidence type="ECO:0000313" key="16">
    <source>
        <dbReference type="Proteomes" id="UP000477980"/>
    </source>
</evidence>
<organism evidence="15 16">
    <name type="scientific">Segatella copri</name>
    <dbReference type="NCBI Taxonomy" id="165179"/>
    <lineage>
        <taxon>Bacteria</taxon>
        <taxon>Pseudomonadati</taxon>
        <taxon>Bacteroidota</taxon>
        <taxon>Bacteroidia</taxon>
        <taxon>Bacteroidales</taxon>
        <taxon>Prevotellaceae</taxon>
        <taxon>Segatella</taxon>
    </lineage>
</organism>
<comment type="subcellular location">
    <subcellularLocation>
        <location evidence="1 11">Cell outer membrane</location>
        <topology evidence="1 11">Multi-pass membrane protein</topology>
    </subcellularLocation>
</comment>
<evidence type="ECO:0000313" key="15">
    <source>
        <dbReference type="EMBL" id="MQP14262.1"/>
    </source>
</evidence>
<dbReference type="PANTHER" id="PTHR32552">
    <property type="entry name" value="FERRICHROME IRON RECEPTOR-RELATED"/>
    <property type="match status" value="1"/>
</dbReference>
<dbReference type="Pfam" id="PF07715">
    <property type="entry name" value="Plug"/>
    <property type="match status" value="1"/>
</dbReference>
<dbReference type="InterPro" id="IPR000531">
    <property type="entry name" value="Beta-barrel_TonB"/>
</dbReference>
<feature type="domain" description="TonB-dependent receptor-like beta-barrel" evidence="13">
    <location>
        <begin position="175"/>
        <end position="653"/>
    </location>
</feature>
<dbReference type="Proteomes" id="UP000477980">
    <property type="component" value="Unassembled WGS sequence"/>
</dbReference>
<proteinExistence type="inferred from homology"/>
<evidence type="ECO:0000259" key="14">
    <source>
        <dbReference type="Pfam" id="PF07715"/>
    </source>
</evidence>
<reference evidence="15 16" key="1">
    <citation type="submission" date="2019-09" db="EMBL/GenBank/DDBJ databases">
        <title>Distinct polysaccharide growth profiles of human intestinal Prevotella copri isolates.</title>
        <authorList>
            <person name="Fehlner-Peach H."/>
            <person name="Magnabosco C."/>
            <person name="Raghavan V."/>
            <person name="Scher J.U."/>
            <person name="Tett A."/>
            <person name="Cox L.M."/>
            <person name="Gottsegen C."/>
            <person name="Watters A."/>
            <person name="Wiltshire- Gordon J.D."/>
            <person name="Segata N."/>
            <person name="Bonneau R."/>
            <person name="Littman D.R."/>
        </authorList>
    </citation>
    <scope>NUCLEOTIDE SEQUENCE [LARGE SCALE GENOMIC DNA]</scope>
    <source>
        <strain evidence="16">iAA917</strain>
    </source>
</reference>
<evidence type="ECO:0000256" key="3">
    <source>
        <dbReference type="ARBA" id="ARBA00022452"/>
    </source>
</evidence>
<protein>
    <submittedName>
        <fullName evidence="15">TonB-dependent receptor</fullName>
    </submittedName>
</protein>
<dbReference type="OrthoDB" id="9775095at2"/>
<keyword evidence="6" id="KW-0408">Iron</keyword>
<keyword evidence="4" id="KW-0410">Iron transport</keyword>
<keyword evidence="10 11" id="KW-0998">Cell outer membrane</keyword>
<sequence>MLASPLLADNIDDKTGNDSIQYQVVLDEFVVQTFKQDRELSLSPVAASTVTSSQLKNKNINDIKAVSAFIPNFYMPDYGSKLTSPVYIRGIGSKINSPSVGMYVDDIPYFEKAAFDFDISEIECIEVLRGPQGTLYGRNTMGGLIKMYTRSPLKYQGTNINASAGSYLTTKVGISHYGKAGDDFGYAVAANYNHSNGYLYNQARKENADKYNSASARVRLEWLPKDNLELRFTSVYDFTDQNGYPYAEFDAENGSIGTVNYNSGGIYKRNMVSNGFMANYNAGKVKFSSQTSMQYVDDHQGIDQDFTSESVYYAQQMQKQLMFSEELNVKSVTQEDDRYKWLFGAFAFWQGIDNTVRLDMLKKNISTEKYYDQPTYGVAFYHQSEFRNIAVDGLSLILGLRYDLEWANMDYSGVTLEYESNKHLDDFKPFNSKLNFGQFTPKVALQYEFESSGIIYMSAAKGYKTGGFNTSFETEEQRTFRPEFSWNYEVGAKHPFFDNRMSAEIALFFIDWKNQQISQPLPSGQGSMLTNAGRSQSKGVEFSLSANIFNGLMFNTAYGYTHARFMDYKKGSSDYSGNRLPFVPEHTFTAGVNYSIAKPCNEIDRINIGVDYLGNGRIYWREDNKTSQPFYGLVNTKVSVMKGAITTSLWAKNITSTSYTAFYFESGGKKLAQKGKPFSIGADIQISF</sequence>
<keyword evidence="8 12" id="KW-0798">TonB box</keyword>
<evidence type="ECO:0000256" key="7">
    <source>
        <dbReference type="ARBA" id="ARBA00023065"/>
    </source>
</evidence>
<evidence type="ECO:0000256" key="5">
    <source>
        <dbReference type="ARBA" id="ARBA00022692"/>
    </source>
</evidence>
<name>A0A6G1VMK9_9BACT</name>
<evidence type="ECO:0000256" key="1">
    <source>
        <dbReference type="ARBA" id="ARBA00004571"/>
    </source>
</evidence>
<feature type="domain" description="TonB-dependent receptor plug" evidence="14">
    <location>
        <begin position="43"/>
        <end position="143"/>
    </location>
</feature>
<keyword evidence="2 11" id="KW-0813">Transport</keyword>
<comment type="caution">
    <text evidence="15">The sequence shown here is derived from an EMBL/GenBank/DDBJ whole genome shotgun (WGS) entry which is preliminary data.</text>
</comment>
<dbReference type="InterPro" id="IPR012910">
    <property type="entry name" value="Plug_dom"/>
</dbReference>
<evidence type="ECO:0000256" key="6">
    <source>
        <dbReference type="ARBA" id="ARBA00023004"/>
    </source>
</evidence>
<dbReference type="InterPro" id="IPR039426">
    <property type="entry name" value="TonB-dep_rcpt-like"/>
</dbReference>
<gene>
    <name evidence="15" type="ORF">F7D25_07535</name>
</gene>
<dbReference type="PANTHER" id="PTHR32552:SF81">
    <property type="entry name" value="TONB-DEPENDENT OUTER MEMBRANE RECEPTOR"/>
    <property type="match status" value="1"/>
</dbReference>
<evidence type="ECO:0000256" key="11">
    <source>
        <dbReference type="PROSITE-ProRule" id="PRU01360"/>
    </source>
</evidence>
<dbReference type="GO" id="GO:0009279">
    <property type="term" value="C:cell outer membrane"/>
    <property type="evidence" value="ECO:0007669"/>
    <property type="project" value="UniProtKB-SubCell"/>
</dbReference>
<dbReference type="SUPFAM" id="SSF56935">
    <property type="entry name" value="Porins"/>
    <property type="match status" value="1"/>
</dbReference>
<keyword evidence="5 11" id="KW-0812">Transmembrane</keyword>
<dbReference type="EMBL" id="VZAH01000078">
    <property type="protein sequence ID" value="MQP14262.1"/>
    <property type="molecule type" value="Genomic_DNA"/>
</dbReference>
<dbReference type="InterPro" id="IPR036942">
    <property type="entry name" value="Beta-barrel_TonB_sf"/>
</dbReference>
<evidence type="ECO:0000259" key="13">
    <source>
        <dbReference type="Pfam" id="PF00593"/>
    </source>
</evidence>
<dbReference type="Pfam" id="PF00593">
    <property type="entry name" value="TonB_dep_Rec_b-barrel"/>
    <property type="match status" value="1"/>
</dbReference>
<keyword evidence="15" id="KW-0675">Receptor</keyword>
<keyword evidence="7" id="KW-0406">Ion transport</keyword>
<keyword evidence="9 11" id="KW-0472">Membrane</keyword>